<dbReference type="InterPro" id="IPR000719">
    <property type="entry name" value="Prot_kinase_dom"/>
</dbReference>
<dbReference type="Proteomes" id="UP000800041">
    <property type="component" value="Unassembled WGS sequence"/>
</dbReference>
<evidence type="ECO:0000256" key="5">
    <source>
        <dbReference type="ARBA" id="ARBA00037982"/>
    </source>
</evidence>
<keyword evidence="11" id="KW-1185">Reference proteome</keyword>
<dbReference type="InterPro" id="IPR008271">
    <property type="entry name" value="Ser/Thr_kinase_AS"/>
</dbReference>
<evidence type="ECO:0000256" key="7">
    <source>
        <dbReference type="RuleBase" id="RU000304"/>
    </source>
</evidence>
<evidence type="ECO:0000313" key="10">
    <source>
        <dbReference type="EMBL" id="KAF1981232.1"/>
    </source>
</evidence>
<dbReference type="PANTHER" id="PTHR11042">
    <property type="entry name" value="EUKARYOTIC TRANSLATION INITIATION FACTOR 2-ALPHA KINASE EIF2-ALPHA KINASE -RELATED"/>
    <property type="match status" value="1"/>
</dbReference>
<dbReference type="SMART" id="SM00220">
    <property type="entry name" value="S_TKc"/>
    <property type="match status" value="1"/>
</dbReference>
<dbReference type="Pfam" id="PF00069">
    <property type="entry name" value="Pkinase"/>
    <property type="match status" value="1"/>
</dbReference>
<sequence>MSITDGIRQTELGKARAAASPARPRLYHQSQFRLPQLPAHIQPLIDQSALETSRYNREFTEIRMIGKGGYGKVYKAMHRLDGEAYAIKKIMINVARLQRIEAKGEDEVDNLLGEVRALAKLDHPNIVRYHSGWLEFSPLAHNEPSVLTLHLQMAIYPFNLAKYLSPSQSSTPTTPCSPSEIMDMPHPPIRHCFHTASSLHIMLAILDGVQYIHSRGIVHRDIKPGNIFLCIREEPALGRVPMFRIGDFGLASFLAQPEGQTPVSSEVSQAVARLTRKRRVPLSPVGTEPYCAPWNPSSSGKVSAKLDVYSLGIVLCELLCQFGTSTERSITLSTLKSGKLPQGFEDMIENGLGLTHEQAPSGLGRKIGDLILGMIHTNEDDRASCEDVRRTVNAILERIAKMN</sequence>
<evidence type="ECO:0000256" key="3">
    <source>
        <dbReference type="ARBA" id="ARBA00022777"/>
    </source>
</evidence>
<evidence type="ECO:0000256" key="2">
    <source>
        <dbReference type="ARBA" id="ARBA00022741"/>
    </source>
</evidence>
<reference evidence="10" key="1">
    <citation type="journal article" date="2020" name="Stud. Mycol.">
        <title>101 Dothideomycetes genomes: a test case for predicting lifestyles and emergence of pathogens.</title>
        <authorList>
            <person name="Haridas S."/>
            <person name="Albert R."/>
            <person name="Binder M."/>
            <person name="Bloem J."/>
            <person name="Labutti K."/>
            <person name="Salamov A."/>
            <person name="Andreopoulos B."/>
            <person name="Baker S."/>
            <person name="Barry K."/>
            <person name="Bills G."/>
            <person name="Bluhm B."/>
            <person name="Cannon C."/>
            <person name="Castanera R."/>
            <person name="Culley D."/>
            <person name="Daum C."/>
            <person name="Ezra D."/>
            <person name="Gonzalez J."/>
            <person name="Henrissat B."/>
            <person name="Kuo A."/>
            <person name="Liang C."/>
            <person name="Lipzen A."/>
            <person name="Lutzoni F."/>
            <person name="Magnuson J."/>
            <person name="Mondo S."/>
            <person name="Nolan M."/>
            <person name="Ohm R."/>
            <person name="Pangilinan J."/>
            <person name="Park H.-J."/>
            <person name="Ramirez L."/>
            <person name="Alfaro M."/>
            <person name="Sun H."/>
            <person name="Tritt A."/>
            <person name="Yoshinaga Y."/>
            <person name="Zwiers L.-H."/>
            <person name="Turgeon B."/>
            <person name="Goodwin S."/>
            <person name="Spatafora J."/>
            <person name="Crous P."/>
            <person name="Grigoriev I."/>
        </authorList>
    </citation>
    <scope>NUCLEOTIDE SEQUENCE</scope>
    <source>
        <strain evidence="10">CBS 113979</strain>
    </source>
</reference>
<name>A0A6G1GK48_9PEZI</name>
<dbReference type="PROSITE" id="PS50011">
    <property type="entry name" value="PROTEIN_KINASE_DOM"/>
    <property type="match status" value="1"/>
</dbReference>
<protein>
    <submittedName>
        <fullName evidence="10">Kinase-like protein</fullName>
    </submittedName>
</protein>
<evidence type="ECO:0000256" key="8">
    <source>
        <dbReference type="SAM" id="MobiDB-lite"/>
    </source>
</evidence>
<dbReference type="GO" id="GO:0005634">
    <property type="term" value="C:nucleus"/>
    <property type="evidence" value="ECO:0007669"/>
    <property type="project" value="TreeGrafter"/>
</dbReference>
<dbReference type="PANTHER" id="PTHR11042:SF187">
    <property type="entry name" value="EUKARYOTIC TRANSLATION INITIATION FACTOR 2-ALPHA KINASE 2"/>
    <property type="match status" value="1"/>
</dbReference>
<dbReference type="GO" id="GO:0004694">
    <property type="term" value="F:eukaryotic translation initiation factor 2alpha kinase activity"/>
    <property type="evidence" value="ECO:0007669"/>
    <property type="project" value="TreeGrafter"/>
</dbReference>
<dbReference type="SUPFAM" id="SSF56112">
    <property type="entry name" value="Protein kinase-like (PK-like)"/>
    <property type="match status" value="1"/>
</dbReference>
<dbReference type="InterPro" id="IPR050339">
    <property type="entry name" value="CC_SR_Kinase"/>
</dbReference>
<dbReference type="Gene3D" id="3.30.200.20">
    <property type="entry name" value="Phosphorylase Kinase, domain 1"/>
    <property type="match status" value="1"/>
</dbReference>
<evidence type="ECO:0000259" key="9">
    <source>
        <dbReference type="PROSITE" id="PS50011"/>
    </source>
</evidence>
<keyword evidence="3 10" id="KW-0418">Kinase</keyword>
<evidence type="ECO:0000256" key="4">
    <source>
        <dbReference type="ARBA" id="ARBA00022840"/>
    </source>
</evidence>
<keyword evidence="1" id="KW-0808">Transferase</keyword>
<dbReference type="AlphaFoldDB" id="A0A6G1GK48"/>
<dbReference type="OrthoDB" id="1405469at2759"/>
<dbReference type="GO" id="GO:0005737">
    <property type="term" value="C:cytoplasm"/>
    <property type="evidence" value="ECO:0007669"/>
    <property type="project" value="TreeGrafter"/>
</dbReference>
<dbReference type="EMBL" id="ML977204">
    <property type="protein sequence ID" value="KAF1981232.1"/>
    <property type="molecule type" value="Genomic_DNA"/>
</dbReference>
<evidence type="ECO:0000256" key="6">
    <source>
        <dbReference type="PROSITE-ProRule" id="PRU10141"/>
    </source>
</evidence>
<organism evidence="10 11">
    <name type="scientific">Aulographum hederae CBS 113979</name>
    <dbReference type="NCBI Taxonomy" id="1176131"/>
    <lineage>
        <taxon>Eukaryota</taxon>
        <taxon>Fungi</taxon>
        <taxon>Dikarya</taxon>
        <taxon>Ascomycota</taxon>
        <taxon>Pezizomycotina</taxon>
        <taxon>Dothideomycetes</taxon>
        <taxon>Pleosporomycetidae</taxon>
        <taxon>Aulographales</taxon>
        <taxon>Aulographaceae</taxon>
    </lineage>
</organism>
<keyword evidence="7" id="KW-0723">Serine/threonine-protein kinase</keyword>
<keyword evidence="2 6" id="KW-0547">Nucleotide-binding</keyword>
<keyword evidence="4 6" id="KW-0067">ATP-binding</keyword>
<feature type="binding site" evidence="6">
    <location>
        <position position="89"/>
    </location>
    <ligand>
        <name>ATP</name>
        <dbReference type="ChEBI" id="CHEBI:30616"/>
    </ligand>
</feature>
<dbReference type="Gene3D" id="1.10.510.10">
    <property type="entry name" value="Transferase(Phosphotransferase) domain 1"/>
    <property type="match status" value="1"/>
</dbReference>
<dbReference type="InterPro" id="IPR011009">
    <property type="entry name" value="Kinase-like_dom_sf"/>
</dbReference>
<evidence type="ECO:0000313" key="11">
    <source>
        <dbReference type="Proteomes" id="UP000800041"/>
    </source>
</evidence>
<dbReference type="PROSITE" id="PS00107">
    <property type="entry name" value="PROTEIN_KINASE_ATP"/>
    <property type="match status" value="1"/>
</dbReference>
<accession>A0A6G1GK48</accession>
<proteinExistence type="inferred from homology"/>
<comment type="similarity">
    <text evidence="5">Belongs to the protein kinase superfamily. Ser/Thr protein kinase family. GCN2 subfamily.</text>
</comment>
<dbReference type="InterPro" id="IPR017441">
    <property type="entry name" value="Protein_kinase_ATP_BS"/>
</dbReference>
<evidence type="ECO:0000256" key="1">
    <source>
        <dbReference type="ARBA" id="ARBA00022679"/>
    </source>
</evidence>
<feature type="domain" description="Protein kinase" evidence="9">
    <location>
        <begin position="59"/>
        <end position="396"/>
    </location>
</feature>
<feature type="region of interest" description="Disordered" evidence="8">
    <location>
        <begin position="1"/>
        <end position="20"/>
    </location>
</feature>
<dbReference type="PROSITE" id="PS00108">
    <property type="entry name" value="PROTEIN_KINASE_ST"/>
    <property type="match status" value="1"/>
</dbReference>
<gene>
    <name evidence="10" type="ORF">K402DRAFT_342849</name>
</gene>
<dbReference type="GO" id="GO:0005524">
    <property type="term" value="F:ATP binding"/>
    <property type="evidence" value="ECO:0007669"/>
    <property type="project" value="UniProtKB-UniRule"/>
</dbReference>